<dbReference type="InterPro" id="IPR050710">
    <property type="entry name" value="Band7/mec-2_domain"/>
</dbReference>
<accession>A0A7S0IX76</accession>
<dbReference type="SUPFAM" id="SSF117892">
    <property type="entry name" value="Band 7/SPFH domain"/>
    <property type="match status" value="1"/>
</dbReference>
<dbReference type="CDD" id="cd03407">
    <property type="entry name" value="SPFH_like_u4"/>
    <property type="match status" value="1"/>
</dbReference>
<dbReference type="AlphaFoldDB" id="A0A7S0IX76"/>
<sequence>MSSADICSPCGVVIVNQSEVKTIEQCGAFTGVAHPGCHCLIPCLCRCVNQTLSMRQQQLHVACETKTKDNVFVTVKVAVQYQINMDDESIKAAAYRLTNARDQIESYVFDVVRSSVPKIELDDVFETKDQISDSINTQLTSSMSKFGYSILASPITDIDPDAQVKRAMNEINKMKRLRVAAGDEGEAVKIRAIKEAEAEAARTEIQAKADAEAKYMQGQGIARQRQAIITGLRDSVNAFKSEVAGVDAKNVLDLMIVTQYFDMMKEIGAQSKTNAVFMNHSPGALEDLAAAVQKGFMAGLPAAPGFAVPSNDLMHR</sequence>
<dbReference type="Pfam" id="PF01145">
    <property type="entry name" value="Band_7"/>
    <property type="match status" value="1"/>
</dbReference>
<name>A0A7S0IX76_9EUKA</name>
<protein>
    <recommendedName>
        <fullName evidence="1">Band 7 domain-containing protein</fullName>
    </recommendedName>
</protein>
<dbReference type="PANTHER" id="PTHR43327:SF10">
    <property type="entry name" value="STOMATIN-LIKE PROTEIN 2, MITOCHONDRIAL"/>
    <property type="match status" value="1"/>
</dbReference>
<proteinExistence type="predicted"/>
<gene>
    <name evidence="2" type="ORF">CLEP1334_LOCUS9980</name>
</gene>
<organism evidence="2">
    <name type="scientific">Calcidiscus leptoporus</name>
    <dbReference type="NCBI Taxonomy" id="127549"/>
    <lineage>
        <taxon>Eukaryota</taxon>
        <taxon>Haptista</taxon>
        <taxon>Haptophyta</taxon>
        <taxon>Prymnesiophyceae</taxon>
        <taxon>Coccolithales</taxon>
        <taxon>Calcidiscaceae</taxon>
        <taxon>Calcidiscus</taxon>
    </lineage>
</organism>
<dbReference type="InterPro" id="IPR001107">
    <property type="entry name" value="Band_7"/>
</dbReference>
<evidence type="ECO:0000313" key="2">
    <source>
        <dbReference type="EMBL" id="CAD8534700.1"/>
    </source>
</evidence>
<dbReference type="InterPro" id="IPR036013">
    <property type="entry name" value="Band_7/SPFH_dom_sf"/>
</dbReference>
<dbReference type="PANTHER" id="PTHR43327">
    <property type="entry name" value="STOMATIN-LIKE PROTEIN 2, MITOCHONDRIAL"/>
    <property type="match status" value="1"/>
</dbReference>
<feature type="domain" description="Band 7" evidence="1">
    <location>
        <begin position="10"/>
        <end position="172"/>
    </location>
</feature>
<dbReference type="EMBL" id="HBER01019770">
    <property type="protein sequence ID" value="CAD8534700.1"/>
    <property type="molecule type" value="Transcribed_RNA"/>
</dbReference>
<reference evidence="2" key="1">
    <citation type="submission" date="2021-01" db="EMBL/GenBank/DDBJ databases">
        <authorList>
            <person name="Corre E."/>
            <person name="Pelletier E."/>
            <person name="Niang G."/>
            <person name="Scheremetjew M."/>
            <person name="Finn R."/>
            <person name="Kale V."/>
            <person name="Holt S."/>
            <person name="Cochrane G."/>
            <person name="Meng A."/>
            <person name="Brown T."/>
            <person name="Cohen L."/>
        </authorList>
    </citation>
    <scope>NUCLEOTIDE SEQUENCE</scope>
    <source>
        <strain evidence="2">RCC1130</strain>
    </source>
</reference>
<dbReference type="SMART" id="SM00244">
    <property type="entry name" value="PHB"/>
    <property type="match status" value="1"/>
</dbReference>
<dbReference type="Gene3D" id="3.30.479.30">
    <property type="entry name" value="Band 7 domain"/>
    <property type="match status" value="1"/>
</dbReference>
<evidence type="ECO:0000259" key="1">
    <source>
        <dbReference type="SMART" id="SM00244"/>
    </source>
</evidence>